<keyword evidence="2" id="KW-1185">Reference proteome</keyword>
<reference evidence="1" key="1">
    <citation type="submission" date="2023-09" db="EMBL/GenBank/DDBJ databases">
        <title>Undibacterium sp. 20NA77.5 isolated from freshwater.</title>
        <authorList>
            <person name="Le V."/>
            <person name="Ko S.-R."/>
            <person name="Ahn C.-Y."/>
            <person name="Oh H.-M."/>
        </authorList>
    </citation>
    <scope>NUCLEOTIDE SEQUENCE</scope>
    <source>
        <strain evidence="1">20NA77.5</strain>
    </source>
</reference>
<evidence type="ECO:0000313" key="1">
    <source>
        <dbReference type="EMBL" id="WMW80541.1"/>
    </source>
</evidence>
<protein>
    <submittedName>
        <fullName evidence="1">Uncharacterized protein</fullName>
    </submittedName>
</protein>
<proteinExistence type="predicted"/>
<accession>A0ABY9RH39</accession>
<sequence length="313" mass="35069">MIIGAAYFFLSQKPKEGLVIADASLSAHASSVASATERRAPSDELARSRVDSNAINAELSKRFATTQDMRAFAEWAKQHPEIGGFEYAAGAIKTCRDIKAVLGHKDIMKYGTYFSSENYSKRSAAYEKLKYQCQAYLDSELTDKAMDALVEEARHRGDVYQKLSDLFMSARHEKNLQSKNQKFNDLKKQVLDSRDPLLIEQYGPYLNVERSGKNARYWLDGVPYEVNTQAGSNMMQAWKLVACSFGKRCDEGSAEVLMACLLTNICANDYQHQVEMELHSIGEGGRIPQLTSFAKRLAEIVKGGDYTALEPKR</sequence>
<organism evidence="1 2">
    <name type="scientific">Undibacterium cyanobacteriorum</name>
    <dbReference type="NCBI Taxonomy" id="3073561"/>
    <lineage>
        <taxon>Bacteria</taxon>
        <taxon>Pseudomonadati</taxon>
        <taxon>Pseudomonadota</taxon>
        <taxon>Betaproteobacteria</taxon>
        <taxon>Burkholderiales</taxon>
        <taxon>Oxalobacteraceae</taxon>
        <taxon>Undibacterium</taxon>
    </lineage>
</organism>
<dbReference type="EMBL" id="CP133720">
    <property type="protein sequence ID" value="WMW80541.1"/>
    <property type="molecule type" value="Genomic_DNA"/>
</dbReference>
<dbReference type="RefSeq" id="WP_309482033.1">
    <property type="nucleotide sequence ID" value="NZ_CP133720.1"/>
</dbReference>
<gene>
    <name evidence="1" type="ORF">RF679_18160</name>
</gene>
<name>A0ABY9RH39_9BURK</name>
<dbReference type="Proteomes" id="UP001181355">
    <property type="component" value="Chromosome"/>
</dbReference>
<evidence type="ECO:0000313" key="2">
    <source>
        <dbReference type="Proteomes" id="UP001181355"/>
    </source>
</evidence>